<dbReference type="PROSITE" id="PS00572">
    <property type="entry name" value="GLYCOSYL_HYDROL_F1_1"/>
    <property type="match status" value="1"/>
</dbReference>
<evidence type="ECO:0000256" key="1">
    <source>
        <dbReference type="ARBA" id="ARBA00010838"/>
    </source>
</evidence>
<dbReference type="GO" id="GO:0005975">
    <property type="term" value="P:carbohydrate metabolic process"/>
    <property type="evidence" value="ECO:0007669"/>
    <property type="project" value="InterPro"/>
</dbReference>
<gene>
    <name evidence="8" type="ORF">RRG08_053637</name>
</gene>
<dbReference type="InterPro" id="IPR018120">
    <property type="entry name" value="Glyco_hydro_1_AS"/>
</dbReference>
<dbReference type="Gene3D" id="3.20.20.80">
    <property type="entry name" value="Glycosidases"/>
    <property type="match status" value="1"/>
</dbReference>
<keyword evidence="3" id="KW-0378">Hydrolase</keyword>
<proteinExistence type="inferred from homology"/>
<evidence type="ECO:0000256" key="4">
    <source>
        <dbReference type="ARBA" id="ARBA00023295"/>
    </source>
</evidence>
<dbReference type="EC" id="3.2.1.21" evidence="2"/>
<dbReference type="GO" id="GO:0008422">
    <property type="term" value="F:beta-glucosidase activity"/>
    <property type="evidence" value="ECO:0007669"/>
    <property type="project" value="TreeGrafter"/>
</dbReference>
<keyword evidence="9" id="KW-1185">Reference proteome</keyword>
<dbReference type="Proteomes" id="UP001283361">
    <property type="component" value="Unassembled WGS sequence"/>
</dbReference>
<dbReference type="PANTHER" id="PTHR10353:SF36">
    <property type="entry name" value="LP05116P"/>
    <property type="match status" value="1"/>
</dbReference>
<evidence type="ECO:0000256" key="2">
    <source>
        <dbReference type="ARBA" id="ARBA00012744"/>
    </source>
</evidence>
<feature type="active site" description="Nucleophile" evidence="5">
    <location>
        <position position="109"/>
    </location>
</feature>
<dbReference type="AlphaFoldDB" id="A0AAE0ZHJ8"/>
<dbReference type="SUPFAM" id="SSF51445">
    <property type="entry name" value="(Trans)glycosidases"/>
    <property type="match status" value="1"/>
</dbReference>
<evidence type="ECO:0000256" key="7">
    <source>
        <dbReference type="SAM" id="MobiDB-lite"/>
    </source>
</evidence>
<evidence type="ECO:0000313" key="8">
    <source>
        <dbReference type="EMBL" id="KAK3769026.1"/>
    </source>
</evidence>
<reference evidence="8" key="1">
    <citation type="journal article" date="2023" name="G3 (Bethesda)">
        <title>A reference genome for the long-term kleptoplast-retaining sea slug Elysia crispata morphotype clarki.</title>
        <authorList>
            <person name="Eastman K.E."/>
            <person name="Pendleton A.L."/>
            <person name="Shaikh M.A."/>
            <person name="Suttiyut T."/>
            <person name="Ogas R."/>
            <person name="Tomko P."/>
            <person name="Gavelis G."/>
            <person name="Widhalm J.R."/>
            <person name="Wisecaver J.H."/>
        </authorList>
    </citation>
    <scope>NUCLEOTIDE SEQUENCE</scope>
    <source>
        <strain evidence="8">ECLA1</strain>
    </source>
</reference>
<evidence type="ECO:0000256" key="6">
    <source>
        <dbReference type="RuleBase" id="RU003690"/>
    </source>
</evidence>
<name>A0AAE0ZHJ8_9GAST</name>
<evidence type="ECO:0000256" key="5">
    <source>
        <dbReference type="PROSITE-ProRule" id="PRU10055"/>
    </source>
</evidence>
<keyword evidence="4" id="KW-0326">Glycosidase</keyword>
<feature type="compositionally biased region" description="Basic and acidic residues" evidence="7">
    <location>
        <begin position="1"/>
        <end position="18"/>
    </location>
</feature>
<comment type="similarity">
    <text evidence="1 6">Belongs to the glycosyl hydrolase 1 family.</text>
</comment>
<dbReference type="EMBL" id="JAWDGP010003981">
    <property type="protein sequence ID" value="KAK3769026.1"/>
    <property type="molecule type" value="Genomic_DNA"/>
</dbReference>
<evidence type="ECO:0000256" key="3">
    <source>
        <dbReference type="ARBA" id="ARBA00022801"/>
    </source>
</evidence>
<feature type="region of interest" description="Disordered" evidence="7">
    <location>
        <begin position="1"/>
        <end position="22"/>
    </location>
</feature>
<accession>A0AAE0ZHJ8</accession>
<organism evidence="8 9">
    <name type="scientific">Elysia crispata</name>
    <name type="common">lettuce slug</name>
    <dbReference type="NCBI Taxonomy" id="231223"/>
    <lineage>
        <taxon>Eukaryota</taxon>
        <taxon>Metazoa</taxon>
        <taxon>Spiralia</taxon>
        <taxon>Lophotrochozoa</taxon>
        <taxon>Mollusca</taxon>
        <taxon>Gastropoda</taxon>
        <taxon>Heterobranchia</taxon>
        <taxon>Euthyneura</taxon>
        <taxon>Panpulmonata</taxon>
        <taxon>Sacoglossa</taxon>
        <taxon>Placobranchoidea</taxon>
        <taxon>Plakobranchidae</taxon>
        <taxon>Elysia</taxon>
    </lineage>
</organism>
<dbReference type="Pfam" id="PF00232">
    <property type="entry name" value="Glyco_hydro_1"/>
    <property type="match status" value="1"/>
</dbReference>
<dbReference type="PANTHER" id="PTHR10353">
    <property type="entry name" value="GLYCOSYL HYDROLASE"/>
    <property type="match status" value="1"/>
</dbReference>
<protein>
    <recommendedName>
        <fullName evidence="2">beta-glucosidase</fullName>
        <ecNumber evidence="2">3.2.1.21</ecNumber>
    </recommendedName>
</protein>
<comment type="caution">
    <text evidence="8">The sequence shown here is derived from an EMBL/GenBank/DDBJ whole genome shotgun (WGS) entry which is preliminary data.</text>
</comment>
<feature type="region of interest" description="Disordered" evidence="7">
    <location>
        <begin position="44"/>
        <end position="64"/>
    </location>
</feature>
<evidence type="ECO:0000313" key="9">
    <source>
        <dbReference type="Proteomes" id="UP001283361"/>
    </source>
</evidence>
<sequence length="139" mass="16011">MKQRVADRSREQNLKESRLPSFTQAEKKLIKGTADFLGSNFYSAGYETDEPQPPANPPNYYNDKATKGLTDPDWLGSGSSWLSVTPFGIRKMMNWFKTNYNNVSVYITENGVSDRNGTLHDWHLVHSFFYRFLDGNIYL</sequence>
<dbReference type="InterPro" id="IPR001360">
    <property type="entry name" value="Glyco_hydro_1"/>
</dbReference>
<dbReference type="InterPro" id="IPR017853">
    <property type="entry name" value="GH"/>
</dbReference>